<evidence type="ECO:0000313" key="3">
    <source>
        <dbReference type="Proteomes" id="UP001497457"/>
    </source>
</evidence>
<feature type="compositionally biased region" description="Basic residues" evidence="1">
    <location>
        <begin position="1"/>
        <end position="10"/>
    </location>
</feature>
<dbReference type="AlphaFoldDB" id="A0ABC9CJD0"/>
<keyword evidence="3" id="KW-1185">Reference proteome</keyword>
<dbReference type="InterPro" id="IPR040412">
    <property type="entry name" value="At1g65710-like"/>
</dbReference>
<name>A0ABC9CJD0_9POAL</name>
<dbReference type="PANTHER" id="PTHR34367:SF3">
    <property type="entry name" value="DUF4005 DOMAIN-CONTAINING PROTEIN"/>
    <property type="match status" value="1"/>
</dbReference>
<reference evidence="2 3" key="2">
    <citation type="submission" date="2024-10" db="EMBL/GenBank/DDBJ databases">
        <authorList>
            <person name="Ryan C."/>
        </authorList>
    </citation>
    <scope>NUCLEOTIDE SEQUENCE [LARGE SCALE GENOMIC DNA]</scope>
</reference>
<feature type="compositionally biased region" description="Low complexity" evidence="1">
    <location>
        <begin position="114"/>
        <end position="134"/>
    </location>
</feature>
<accession>A0ABC9CJD0</accession>
<feature type="compositionally biased region" description="Low complexity" evidence="1">
    <location>
        <begin position="41"/>
        <end position="70"/>
    </location>
</feature>
<evidence type="ECO:0000313" key="2">
    <source>
        <dbReference type="EMBL" id="CAL5020680.1"/>
    </source>
</evidence>
<feature type="compositionally biased region" description="Low complexity" evidence="1">
    <location>
        <begin position="368"/>
        <end position="388"/>
    </location>
</feature>
<evidence type="ECO:0000256" key="1">
    <source>
        <dbReference type="SAM" id="MobiDB-lite"/>
    </source>
</evidence>
<feature type="compositionally biased region" description="Polar residues" evidence="1">
    <location>
        <begin position="389"/>
        <end position="401"/>
    </location>
</feature>
<proteinExistence type="predicted"/>
<feature type="region of interest" description="Disordered" evidence="1">
    <location>
        <begin position="1"/>
        <end position="86"/>
    </location>
</feature>
<feature type="region of interest" description="Disordered" evidence="1">
    <location>
        <begin position="469"/>
        <end position="640"/>
    </location>
</feature>
<dbReference type="Proteomes" id="UP001497457">
    <property type="component" value="Chromosome 3rd"/>
</dbReference>
<protein>
    <submittedName>
        <fullName evidence="2">Uncharacterized protein</fullName>
    </submittedName>
</protein>
<feature type="compositionally biased region" description="Basic and acidic residues" evidence="1">
    <location>
        <begin position="515"/>
        <end position="524"/>
    </location>
</feature>
<feature type="compositionally biased region" description="Low complexity" evidence="1">
    <location>
        <begin position="257"/>
        <end position="270"/>
    </location>
</feature>
<sequence length="640" mass="65976">MGLCFSKKKPPATPAGGTKKPGKIADANAKKTAQQPKRTAPKAAAGEPAAAGKAAAPVFVVRAKDAAAAVGEEKKKPPAAAAEKPLPVVVVPSAPVRTSSCTKEEVDAILIQCGRLSRSSSGTGRAASSEAAAGGHRRRRSGSKRSYDFDQDGKPGAGADEDWERQGAAAAVSSRASPHRGSPQRKRSGSRERSTGGGGSGSRRASRSPGRRTDGAAASAGSGGGERARQQQPGKMVSVPAREKGRAAAASGKRFASPRSSSPARMVAAVGNENAGCGTATGPTPALSRSSSRKAEQSPYRRNPMAELDENALRNNSNHNAKPQKKSIENAVAATPKKKATAAPSCRSGMEKPEIREEKDATVAAPEARAPPSSKTTTATRTASIAATDSLSQRPTGQPGSRSRRASRDFDQNPGSYATQLLEDIQSYHHQSFSTSVTITAPAPPPATPSFSLPACVAKACSIVEAVADLNSSSSSENRAYEYDPGVSADDKGSVNAPPLGSGVEPRNKHVRPPPARDLHRAEVEPQESAGSNSVSGFPWTPSWEPTSVESTDRTWSAGDEVVEQSGSGSHGGRCSPMNNRPRQSSKQRPSQQEPSGRSRAGSGSGNGNAVHHRGRSVHRGSSSSVASGRSGVRVVSAAS</sequence>
<feature type="compositionally biased region" description="Low complexity" evidence="1">
    <location>
        <begin position="581"/>
        <end position="602"/>
    </location>
</feature>
<feature type="compositionally biased region" description="Low complexity" evidence="1">
    <location>
        <begin position="620"/>
        <end position="640"/>
    </location>
</feature>
<dbReference type="EMBL" id="OZ075113">
    <property type="protein sequence ID" value="CAL5020680.1"/>
    <property type="molecule type" value="Genomic_DNA"/>
</dbReference>
<feature type="compositionally biased region" description="Basic and acidic residues" evidence="1">
    <location>
        <begin position="349"/>
        <end position="361"/>
    </location>
</feature>
<reference evidence="3" key="1">
    <citation type="submission" date="2024-06" db="EMBL/GenBank/DDBJ databases">
        <authorList>
            <person name="Ryan C."/>
        </authorList>
    </citation>
    <scope>NUCLEOTIDE SEQUENCE [LARGE SCALE GENOMIC DNA]</scope>
</reference>
<feature type="region of interest" description="Disordered" evidence="1">
    <location>
        <begin position="114"/>
        <end position="419"/>
    </location>
</feature>
<gene>
    <name evidence="2" type="ORF">URODEC1_LOCUS75528</name>
</gene>
<organism evidence="2 3">
    <name type="scientific">Urochloa decumbens</name>
    <dbReference type="NCBI Taxonomy" id="240449"/>
    <lineage>
        <taxon>Eukaryota</taxon>
        <taxon>Viridiplantae</taxon>
        <taxon>Streptophyta</taxon>
        <taxon>Embryophyta</taxon>
        <taxon>Tracheophyta</taxon>
        <taxon>Spermatophyta</taxon>
        <taxon>Magnoliopsida</taxon>
        <taxon>Liliopsida</taxon>
        <taxon>Poales</taxon>
        <taxon>Poaceae</taxon>
        <taxon>PACMAD clade</taxon>
        <taxon>Panicoideae</taxon>
        <taxon>Panicodae</taxon>
        <taxon>Paniceae</taxon>
        <taxon>Melinidinae</taxon>
        <taxon>Urochloa</taxon>
    </lineage>
</organism>
<dbReference type="PANTHER" id="PTHR34367">
    <property type="entry name" value="OS02G0734667 PROTEIN"/>
    <property type="match status" value="1"/>
</dbReference>